<dbReference type="Pfam" id="PF07618">
    <property type="entry name" value="DUF1580"/>
    <property type="match status" value="1"/>
</dbReference>
<organism evidence="1 2">
    <name type="scientific">Rubripirellula amarantea</name>
    <dbReference type="NCBI Taxonomy" id="2527999"/>
    <lineage>
        <taxon>Bacteria</taxon>
        <taxon>Pseudomonadati</taxon>
        <taxon>Planctomycetota</taxon>
        <taxon>Planctomycetia</taxon>
        <taxon>Pirellulales</taxon>
        <taxon>Pirellulaceae</taxon>
        <taxon>Rubripirellula</taxon>
    </lineage>
</organism>
<dbReference type="RefSeq" id="WP_146516884.1">
    <property type="nucleotide sequence ID" value="NZ_SJPI01000003.1"/>
</dbReference>
<dbReference type="InterPro" id="IPR011474">
    <property type="entry name" value="DUF1580"/>
</dbReference>
<comment type="caution">
    <text evidence="1">The sequence shown here is derived from an EMBL/GenBank/DDBJ whole genome shotgun (WGS) entry which is preliminary data.</text>
</comment>
<evidence type="ECO:0000313" key="2">
    <source>
        <dbReference type="Proteomes" id="UP000316598"/>
    </source>
</evidence>
<reference evidence="1 2" key="1">
    <citation type="submission" date="2019-02" db="EMBL/GenBank/DDBJ databases">
        <title>Deep-cultivation of Planctomycetes and their phenomic and genomic characterization uncovers novel biology.</title>
        <authorList>
            <person name="Wiegand S."/>
            <person name="Jogler M."/>
            <person name="Boedeker C."/>
            <person name="Pinto D."/>
            <person name="Vollmers J."/>
            <person name="Rivas-Marin E."/>
            <person name="Kohn T."/>
            <person name="Peeters S.H."/>
            <person name="Heuer A."/>
            <person name="Rast P."/>
            <person name="Oberbeckmann S."/>
            <person name="Bunk B."/>
            <person name="Jeske O."/>
            <person name="Meyerdierks A."/>
            <person name="Storesund J.E."/>
            <person name="Kallscheuer N."/>
            <person name="Luecker S."/>
            <person name="Lage O.M."/>
            <person name="Pohl T."/>
            <person name="Merkel B.J."/>
            <person name="Hornburger P."/>
            <person name="Mueller R.-W."/>
            <person name="Bruemmer F."/>
            <person name="Labrenz M."/>
            <person name="Spormann A.M."/>
            <person name="Op Den Camp H."/>
            <person name="Overmann J."/>
            <person name="Amann R."/>
            <person name="Jetten M.S.M."/>
            <person name="Mascher T."/>
            <person name="Medema M.H."/>
            <person name="Devos D.P."/>
            <person name="Kaster A.-K."/>
            <person name="Ovreas L."/>
            <person name="Rohde M."/>
            <person name="Galperin M.Y."/>
            <person name="Jogler C."/>
        </authorList>
    </citation>
    <scope>NUCLEOTIDE SEQUENCE [LARGE SCALE GENOMIC DNA]</scope>
    <source>
        <strain evidence="1 2">Pla22</strain>
    </source>
</reference>
<gene>
    <name evidence="1" type="ORF">Pla22_45530</name>
</gene>
<proteinExistence type="predicted"/>
<dbReference type="AlphaFoldDB" id="A0A5C5WFP7"/>
<evidence type="ECO:0000313" key="1">
    <source>
        <dbReference type="EMBL" id="TWT49357.1"/>
    </source>
</evidence>
<accession>A0A5C5WFP7</accession>
<dbReference type="OrthoDB" id="290434at2"/>
<keyword evidence="2" id="KW-1185">Reference proteome</keyword>
<dbReference type="EMBL" id="SJPI01000003">
    <property type="protein sequence ID" value="TWT49357.1"/>
    <property type="molecule type" value="Genomic_DNA"/>
</dbReference>
<sequence>MTHEDLFPLTVAIKKATGRSPHLSTAIRWTQRPNRHGIRLKSWVVGGRRLTSVEAVRRHIDATTRAADNFTPCIDDTSANRSHQAMMRELTAEGV</sequence>
<name>A0A5C5WFP7_9BACT</name>
<dbReference type="Proteomes" id="UP000316598">
    <property type="component" value="Unassembled WGS sequence"/>
</dbReference>
<protein>
    <submittedName>
        <fullName evidence="1">Uncharacterized protein</fullName>
    </submittedName>
</protein>